<dbReference type="InterPro" id="IPR008969">
    <property type="entry name" value="CarboxyPept-like_regulatory"/>
</dbReference>
<dbReference type="Pfam" id="PF13715">
    <property type="entry name" value="CarbopepD_reg_2"/>
    <property type="match status" value="1"/>
</dbReference>
<evidence type="ECO:0000313" key="2">
    <source>
        <dbReference type="Proteomes" id="UP001597112"/>
    </source>
</evidence>
<dbReference type="RefSeq" id="WP_377582513.1">
    <property type="nucleotide sequence ID" value="NZ_JBHTKA010000008.1"/>
</dbReference>
<comment type="caution">
    <text evidence="1">The sequence shown here is derived from an EMBL/GenBank/DDBJ whole genome shotgun (WGS) entry which is preliminary data.</text>
</comment>
<dbReference type="Gene3D" id="2.60.40.1120">
    <property type="entry name" value="Carboxypeptidase-like, regulatory domain"/>
    <property type="match status" value="1"/>
</dbReference>
<name>A0ABW3K8Y2_9BACT</name>
<accession>A0ABW3K8Y2</accession>
<reference evidence="2" key="1">
    <citation type="journal article" date="2019" name="Int. J. Syst. Evol. Microbiol.">
        <title>The Global Catalogue of Microorganisms (GCM) 10K type strain sequencing project: providing services to taxonomists for standard genome sequencing and annotation.</title>
        <authorList>
            <consortium name="The Broad Institute Genomics Platform"/>
            <consortium name="The Broad Institute Genome Sequencing Center for Infectious Disease"/>
            <person name="Wu L."/>
            <person name="Ma J."/>
        </authorList>
    </citation>
    <scope>NUCLEOTIDE SEQUENCE [LARGE SCALE GENOMIC DNA]</scope>
    <source>
        <strain evidence="2">CCUG 58938</strain>
    </source>
</reference>
<proteinExistence type="predicted"/>
<evidence type="ECO:0000313" key="1">
    <source>
        <dbReference type="EMBL" id="MFD1001921.1"/>
    </source>
</evidence>
<protein>
    <submittedName>
        <fullName evidence="1">Carboxypeptidase-like regulatory domain-containing protein</fullName>
    </submittedName>
</protein>
<sequence>MRFIIVFILLIGFFSVSAQKITLSGRVTDKATGEALSFASVVIKGKPIGTIANANGEFDFHFPSEYRNDIIVVSMLGYENFEAPVWSMSSGTIALNKSVTMLDEVVVTDTVTKGGEIFRIALSKIEQNFPMEPFLMDGFYRDIKKVSGTTIALLEAAVKIFDENYAKPRNPSKLREHVKLVEVRKSLGYENKFAAYFDQKNLLEDLLLHNTIRYHHEIAEEVFENMQREEDSHYNDREIFVVSYEKDFKLKVFIDKEDYAVIHIDFEIEYTGDNLDSRKDVVNTYIGYKKKIDFRKYSGKMYLNYITVVTHEKWNDITTKALKFDTELVQHLLINQVYTNTAERIRSTEKMRNYGLQYQDYPYNKEFWASYNVIKETALDRQVIRDLEKDAPLEEQFEN</sequence>
<gene>
    <name evidence="1" type="ORF">ACFQ21_21525</name>
</gene>
<keyword evidence="2" id="KW-1185">Reference proteome</keyword>
<dbReference type="EMBL" id="JBHTKA010000008">
    <property type="protein sequence ID" value="MFD1001921.1"/>
    <property type="molecule type" value="Genomic_DNA"/>
</dbReference>
<dbReference type="Proteomes" id="UP001597112">
    <property type="component" value="Unassembled WGS sequence"/>
</dbReference>
<organism evidence="1 2">
    <name type="scientific">Ohtaekwangia kribbensis</name>
    <dbReference type="NCBI Taxonomy" id="688913"/>
    <lineage>
        <taxon>Bacteria</taxon>
        <taxon>Pseudomonadati</taxon>
        <taxon>Bacteroidota</taxon>
        <taxon>Cytophagia</taxon>
        <taxon>Cytophagales</taxon>
        <taxon>Fulvivirgaceae</taxon>
        <taxon>Ohtaekwangia</taxon>
    </lineage>
</organism>
<dbReference type="SUPFAM" id="SSF49464">
    <property type="entry name" value="Carboxypeptidase regulatory domain-like"/>
    <property type="match status" value="1"/>
</dbReference>